<evidence type="ECO:0000313" key="1">
    <source>
        <dbReference type="Proteomes" id="UP000095286"/>
    </source>
</evidence>
<reference evidence="2" key="1">
    <citation type="submission" date="2016-11" db="UniProtKB">
        <authorList>
            <consortium name="WormBaseParasite"/>
        </authorList>
    </citation>
    <scope>IDENTIFICATION</scope>
    <source>
        <strain evidence="2">KR3021</strain>
    </source>
</reference>
<dbReference type="Proteomes" id="UP000095286">
    <property type="component" value="Unplaced"/>
</dbReference>
<proteinExistence type="predicted"/>
<dbReference type="WBParaSite" id="RSKR_0000751450.1">
    <property type="protein sequence ID" value="RSKR_0000751450.1"/>
    <property type="gene ID" value="RSKR_0000751450"/>
</dbReference>
<evidence type="ECO:0000313" key="2">
    <source>
        <dbReference type="WBParaSite" id="RSKR_0000751450.1"/>
    </source>
</evidence>
<organism evidence="1 2">
    <name type="scientific">Rhabditophanes sp. KR3021</name>
    <dbReference type="NCBI Taxonomy" id="114890"/>
    <lineage>
        <taxon>Eukaryota</taxon>
        <taxon>Metazoa</taxon>
        <taxon>Ecdysozoa</taxon>
        <taxon>Nematoda</taxon>
        <taxon>Chromadorea</taxon>
        <taxon>Rhabditida</taxon>
        <taxon>Tylenchina</taxon>
        <taxon>Panagrolaimomorpha</taxon>
        <taxon>Strongyloidoidea</taxon>
        <taxon>Alloionematidae</taxon>
        <taxon>Rhabditophanes</taxon>
    </lineage>
</organism>
<protein>
    <submittedName>
        <fullName evidence="2">Ras-GEF domain-containing protein</fullName>
    </submittedName>
</protein>
<accession>A0AC35U465</accession>
<name>A0AC35U465_9BILA</name>
<sequence length="381" mass="44880">MWTSQNSFIGRNSFEHLQAYVKFITREHTAVKPIVSGVCIESIWHYVYTEVSISSDLFSIDYTEEYRQLEIMEKRMNYVLNAFDGSVDLDTIKFNPLNVIFNKITVDRQPASPWKNYFYEIWPLVVQYSDSVIIRRLHELIEIFFFRNKTSIQDSNDSCFKFSAKDIEKIVDVTNWMERFNFNTLYCQTAICKQLQNKNFALYKALCTELSSLIIVPYHIFNPMKHPARLQNLLTKCPYSHLLHKKGTETGMALINLVIERQWHIDLRKPHLTTALEGFNEIVDEIIARDSVWPAGISYPNVYEPIKSIFVTNCMEQNICIYKDALSKIPSLYIKTIGIECNFPPVDYEYFEDRIFRNSKSMKRKRREEAAEIRDKKVGRN</sequence>